<dbReference type="AlphaFoldDB" id="A0A0H4IS04"/>
<sequence length="60" mass="6641">MQTDYAHPAVGIADIGHLVVFCGYPLLAGNQPRSFPAYQVAHTVRHRRFRSGNGLRAAFM</sequence>
<dbReference type="EMBL" id="AE004969">
    <property type="protein sequence ID" value="AKO63706.1"/>
    <property type="molecule type" value="Genomic_DNA"/>
</dbReference>
<reference evidence="2" key="1">
    <citation type="submission" date="2003-03" db="EMBL/GenBank/DDBJ databases">
        <title>The complete genome sequence of Neisseria gonorrhoeae.</title>
        <authorList>
            <person name="Lewis L.A."/>
            <person name="Gillaspy A.F."/>
            <person name="McLaughlin R.E."/>
            <person name="Gipson M."/>
            <person name="Ducey T.F."/>
            <person name="Ownbey T."/>
            <person name="Hartman K."/>
            <person name="Nydick C."/>
            <person name="Carson M.B."/>
            <person name="Vaughn J."/>
            <person name="Thomson C."/>
            <person name="Song L."/>
            <person name="Lin S."/>
            <person name="Yuan X."/>
            <person name="Najar F."/>
            <person name="Zhan M."/>
            <person name="Ren Q."/>
            <person name="Zhu H."/>
            <person name="Qi S."/>
            <person name="Kenton S.M."/>
            <person name="Lai H."/>
            <person name="White J.D."/>
            <person name="Clifton S."/>
            <person name="Roe B.A."/>
            <person name="Dyer D.W."/>
        </authorList>
    </citation>
    <scope>NUCLEOTIDE SEQUENCE [LARGE SCALE GENOMIC DNA]</scope>
    <source>
        <strain evidence="2">ATCC 700825 / FA 1090</strain>
    </source>
</reference>
<protein>
    <submittedName>
        <fullName evidence="1">Uncharacterized protein</fullName>
    </submittedName>
</protein>
<evidence type="ECO:0000313" key="2">
    <source>
        <dbReference type="Proteomes" id="UP000000535"/>
    </source>
</evidence>
<accession>A0A0H4IS04</accession>
<evidence type="ECO:0000313" key="1">
    <source>
        <dbReference type="EMBL" id="AKO63706.1"/>
    </source>
</evidence>
<organism evidence="1 2">
    <name type="scientific">Neisseria gonorrhoeae (strain ATCC 700825 / FA 1090)</name>
    <dbReference type="NCBI Taxonomy" id="242231"/>
    <lineage>
        <taxon>Bacteria</taxon>
        <taxon>Pseudomonadati</taxon>
        <taxon>Pseudomonadota</taxon>
        <taxon>Betaproteobacteria</taxon>
        <taxon>Neisseriales</taxon>
        <taxon>Neisseriaceae</taxon>
        <taxon>Neisseria</taxon>
    </lineage>
</organism>
<dbReference type="KEGG" id="ngo:NGO_06845"/>
<gene>
    <name evidence="1" type="ORF">NGO_06845</name>
</gene>
<proteinExistence type="predicted"/>
<dbReference type="Proteomes" id="UP000000535">
    <property type="component" value="Chromosome"/>
</dbReference>
<name>A0A0H4IS04_NEIG1</name>
<keyword evidence="2" id="KW-1185">Reference proteome</keyword>